<keyword evidence="4" id="KW-1185">Reference proteome</keyword>
<name>A0A9P1BPT9_9DINO</name>
<dbReference type="EMBL" id="CAMXCT030000280">
    <property type="protein sequence ID" value="CAL4763882.1"/>
    <property type="molecule type" value="Genomic_DNA"/>
</dbReference>
<dbReference type="EMBL" id="CAMXCT010000280">
    <property type="protein sequence ID" value="CAI3976570.1"/>
    <property type="molecule type" value="Genomic_DNA"/>
</dbReference>
<feature type="region of interest" description="Disordered" evidence="1">
    <location>
        <begin position="503"/>
        <end position="525"/>
    </location>
</feature>
<feature type="region of interest" description="Disordered" evidence="1">
    <location>
        <begin position="1"/>
        <end position="54"/>
    </location>
</feature>
<evidence type="ECO:0000256" key="1">
    <source>
        <dbReference type="SAM" id="MobiDB-lite"/>
    </source>
</evidence>
<feature type="compositionally biased region" description="Gly residues" evidence="1">
    <location>
        <begin position="40"/>
        <end position="51"/>
    </location>
</feature>
<protein>
    <submittedName>
        <fullName evidence="2">Uncharacterized protein</fullName>
    </submittedName>
</protein>
<comment type="caution">
    <text evidence="2">The sequence shown here is derived from an EMBL/GenBank/DDBJ whole genome shotgun (WGS) entry which is preliminary data.</text>
</comment>
<organism evidence="2">
    <name type="scientific">Cladocopium goreaui</name>
    <dbReference type="NCBI Taxonomy" id="2562237"/>
    <lineage>
        <taxon>Eukaryota</taxon>
        <taxon>Sar</taxon>
        <taxon>Alveolata</taxon>
        <taxon>Dinophyceae</taxon>
        <taxon>Suessiales</taxon>
        <taxon>Symbiodiniaceae</taxon>
        <taxon>Cladocopium</taxon>
    </lineage>
</organism>
<sequence>MTSGVCPHRDKEDDYSPSVLRVKTPQEDQKTLSLTSASAGHGGETGDGGSTMGTSTALDMQATTDEMLLDKIVHMVKSAGGPRQLIHKTFPIASSRPQQIADLLKTAVPLEPSQSYLDHFPDSCIGQAGPIPDASIGYLKGCPFSDDNLQSKKLLEGYNHKSARTTKGSPWQNRLKNSAESCLLTFQMVASQWKKLKPDERKKPLNRSQLEEKSAVCALACSVVEELVQQIPNVEQPLWDKFIKRIREGDATLEMNLLSAVEAKSDAWVPRENPCIMGILNDIVPDKVGGGVKQGQGNQLDLDGAKQSLDLSALKLLIQEIEYDEKCMNAYSSRMMQYQVRLAHQKNEWITKRIENAKTSVNRWMDSKAYLFVANFASPSLVKSELVTCFQRMTEKVNTPAVYIPVYTDMEHKDWSSEFMSLFQNGKLTVAGSERLQEDPPADHLEAPPEPPALKKCTYGKVDGQIVTIEIPDSITKQFESRDEWKQFHEGFLRRFPGVKSFKGTANANKKGGHSQPTGPLPPKKRRLAEDLSGSIVDAAQVTPAQDDQLLVEVPIVNARAGKKLTTMPLLRITKNMGPYILNEAGQDVTLQSSSVICGFGKAKFKEAPKDPQQIDHDNEFLFEVTGDSYGVLDNEFGTISEHLDKAKQAKPGNCRVCYHKTSQDPDGNWILQKEHDVLFCLQKEDDAAKCTQSQAGKFLVPACAWNTKGVRLAWQLKWSLNGIQPMRALVVAVQDITIPNQKAFMVQ</sequence>
<evidence type="ECO:0000313" key="4">
    <source>
        <dbReference type="Proteomes" id="UP001152797"/>
    </source>
</evidence>
<gene>
    <name evidence="2" type="ORF">C1SCF055_LOCUS4779</name>
</gene>
<reference evidence="2" key="1">
    <citation type="submission" date="2022-10" db="EMBL/GenBank/DDBJ databases">
        <authorList>
            <person name="Chen Y."/>
            <person name="Dougan E. K."/>
            <person name="Chan C."/>
            <person name="Rhodes N."/>
            <person name="Thang M."/>
        </authorList>
    </citation>
    <scope>NUCLEOTIDE SEQUENCE</scope>
</reference>
<evidence type="ECO:0000313" key="2">
    <source>
        <dbReference type="EMBL" id="CAI3976570.1"/>
    </source>
</evidence>
<reference evidence="3 4" key="2">
    <citation type="submission" date="2024-05" db="EMBL/GenBank/DDBJ databases">
        <authorList>
            <person name="Chen Y."/>
            <person name="Shah S."/>
            <person name="Dougan E. K."/>
            <person name="Thang M."/>
            <person name="Chan C."/>
        </authorList>
    </citation>
    <scope>NUCLEOTIDE SEQUENCE [LARGE SCALE GENOMIC DNA]</scope>
</reference>
<proteinExistence type="predicted"/>
<accession>A0A9P1BPT9</accession>
<dbReference type="AlphaFoldDB" id="A0A9P1BPT9"/>
<dbReference type="EMBL" id="CAMXCT020000280">
    <property type="protein sequence ID" value="CAL1129945.1"/>
    <property type="molecule type" value="Genomic_DNA"/>
</dbReference>
<dbReference type="Proteomes" id="UP001152797">
    <property type="component" value="Unassembled WGS sequence"/>
</dbReference>
<evidence type="ECO:0000313" key="3">
    <source>
        <dbReference type="EMBL" id="CAL4763882.1"/>
    </source>
</evidence>